<keyword evidence="5 6" id="KW-0472">Membrane</keyword>
<feature type="transmembrane region" description="Helical" evidence="6">
    <location>
        <begin position="29"/>
        <end position="53"/>
    </location>
</feature>
<dbReference type="Proteomes" id="UP001165587">
    <property type="component" value="Unassembled WGS sequence"/>
</dbReference>
<dbReference type="EMBL" id="JANLCK010000003">
    <property type="protein sequence ID" value="MCS5725481.1"/>
    <property type="molecule type" value="Genomic_DNA"/>
</dbReference>
<evidence type="ECO:0000256" key="1">
    <source>
        <dbReference type="ARBA" id="ARBA00004651"/>
    </source>
</evidence>
<evidence type="ECO:0000259" key="7">
    <source>
        <dbReference type="Pfam" id="PF02687"/>
    </source>
</evidence>
<feature type="transmembrane region" description="Helical" evidence="6">
    <location>
        <begin position="203"/>
        <end position="223"/>
    </location>
</feature>
<evidence type="ECO:0000313" key="9">
    <source>
        <dbReference type="Proteomes" id="UP001165587"/>
    </source>
</evidence>
<feature type="transmembrane region" description="Helical" evidence="6">
    <location>
        <begin position="229"/>
        <end position="255"/>
    </location>
</feature>
<feature type="transmembrane region" description="Helical" evidence="6">
    <location>
        <begin position="110"/>
        <end position="135"/>
    </location>
</feature>
<keyword evidence="4 6" id="KW-1133">Transmembrane helix</keyword>
<dbReference type="RefSeq" id="WP_259525988.1">
    <property type="nucleotide sequence ID" value="NZ_JANLCK010000003.1"/>
</dbReference>
<proteinExistence type="predicted"/>
<dbReference type="Pfam" id="PF02687">
    <property type="entry name" value="FtsX"/>
    <property type="match status" value="1"/>
</dbReference>
<dbReference type="InterPro" id="IPR003838">
    <property type="entry name" value="ABC3_permease_C"/>
</dbReference>
<feature type="domain" description="ABC3 transporter permease C-terminal" evidence="7">
    <location>
        <begin position="88"/>
        <end position="183"/>
    </location>
</feature>
<gene>
    <name evidence="8" type="ORF">N1028_06185</name>
</gene>
<protein>
    <submittedName>
        <fullName evidence="8">Permease</fullName>
    </submittedName>
</protein>
<keyword evidence="3 6" id="KW-0812">Transmembrane</keyword>
<keyword evidence="9" id="KW-1185">Reference proteome</keyword>
<evidence type="ECO:0000256" key="6">
    <source>
        <dbReference type="SAM" id="Phobius"/>
    </source>
</evidence>
<feature type="transmembrane region" description="Helical" evidence="6">
    <location>
        <begin position="389"/>
        <end position="412"/>
    </location>
</feature>
<evidence type="ECO:0000256" key="5">
    <source>
        <dbReference type="ARBA" id="ARBA00023136"/>
    </source>
</evidence>
<evidence type="ECO:0000256" key="3">
    <source>
        <dbReference type="ARBA" id="ARBA00022692"/>
    </source>
</evidence>
<comment type="caution">
    <text evidence="8">The sequence shown here is derived from an EMBL/GenBank/DDBJ whole genome shotgun (WGS) entry which is preliminary data.</text>
</comment>
<feature type="transmembrane region" description="Helical" evidence="6">
    <location>
        <begin position="289"/>
        <end position="309"/>
    </location>
</feature>
<sequence length="455" mass="46890">MSARDSANGRLSALWLLVRPARGDLATTALPVVAFAVISTVALGVVALAQAYWNAPDPEGFGQYRILAAGMLAVLVVPVGTLGAAAARLSARRREDRLATLRLMGASSSWVRGVALVEAALVAAAGALLGLLLYLPLTTLLSIIDVVGTPLGSVGAWLSLPLGAVLLLTVVLVAVVSAGASLRRVLISPLGVRLRESAPRMHWLRVVIAVLVVGVAVLVLQLTSVSWGAVGVTAALVVVLVAVMAVLNVLGPYLVGRLARRWLARSSDAGTLISMRGVLESPQAAWRQVSGVALAGFVAVPAGSVLGFLDTVQRLSDAVTTEQILFFGDIRLVVVAAVAVSFLLVACSVGVTQAAAVMERRALFVGLDRLGMPFSVMDRARHLSVSTPLLVAAIVPSLIAALLVAPVVGISVVTAPLFIVTVAGCIVAGVVLVQLGVVATAPVLRRVLTQPDRAL</sequence>
<accession>A0AA42BTR8</accession>
<name>A0AA42BTR8_9MICO</name>
<dbReference type="AlphaFoldDB" id="A0AA42BTR8"/>
<feature type="transmembrane region" description="Helical" evidence="6">
    <location>
        <begin position="418"/>
        <end position="444"/>
    </location>
</feature>
<reference evidence="8" key="1">
    <citation type="submission" date="2022-08" db="EMBL/GenBank/DDBJ databases">
        <authorList>
            <person name="Deng Y."/>
            <person name="Han X.-F."/>
            <person name="Zhang Y.-Q."/>
        </authorList>
    </citation>
    <scope>NUCLEOTIDE SEQUENCE</scope>
    <source>
        <strain evidence="8">CPCC 203407</strain>
    </source>
</reference>
<evidence type="ECO:0000256" key="4">
    <source>
        <dbReference type="ARBA" id="ARBA00022989"/>
    </source>
</evidence>
<dbReference type="GO" id="GO:0005886">
    <property type="term" value="C:plasma membrane"/>
    <property type="evidence" value="ECO:0007669"/>
    <property type="project" value="UniProtKB-SubCell"/>
</dbReference>
<comment type="subcellular location">
    <subcellularLocation>
        <location evidence="1">Cell membrane</location>
        <topology evidence="1">Multi-pass membrane protein</topology>
    </subcellularLocation>
</comment>
<evidence type="ECO:0000313" key="8">
    <source>
        <dbReference type="EMBL" id="MCS5725481.1"/>
    </source>
</evidence>
<feature type="transmembrane region" description="Helical" evidence="6">
    <location>
        <begin position="155"/>
        <end position="182"/>
    </location>
</feature>
<evidence type="ECO:0000256" key="2">
    <source>
        <dbReference type="ARBA" id="ARBA00022475"/>
    </source>
</evidence>
<organism evidence="8 9">
    <name type="scientific">Herbiconiux oxytropis</name>
    <dbReference type="NCBI Taxonomy" id="2970915"/>
    <lineage>
        <taxon>Bacteria</taxon>
        <taxon>Bacillati</taxon>
        <taxon>Actinomycetota</taxon>
        <taxon>Actinomycetes</taxon>
        <taxon>Micrococcales</taxon>
        <taxon>Microbacteriaceae</taxon>
        <taxon>Herbiconiux</taxon>
    </lineage>
</organism>
<feature type="transmembrane region" description="Helical" evidence="6">
    <location>
        <begin position="65"/>
        <end position="89"/>
    </location>
</feature>
<keyword evidence="2" id="KW-1003">Cell membrane</keyword>
<feature type="transmembrane region" description="Helical" evidence="6">
    <location>
        <begin position="329"/>
        <end position="351"/>
    </location>
</feature>